<reference evidence="3 4" key="1">
    <citation type="submission" date="2024-09" db="EMBL/GenBank/DDBJ databases">
        <authorList>
            <person name="Sun Q."/>
            <person name="Mori K."/>
        </authorList>
    </citation>
    <scope>NUCLEOTIDE SEQUENCE [LARGE SCALE GENOMIC DNA]</scope>
    <source>
        <strain evidence="3 4">JCM 6917</strain>
    </source>
</reference>
<sequence length="221" mass="22518">MHLTPSLARRTVALAATVTTAALSLAACGGAGGDSSAGHGGHGGNAGSITASAPASAAASASAEQQRHNAADVDFAQGMVPHHRQAVEMAGLAPERAESAEVKELAEQIKKAQDPEISTLSGWLTSWGETVPAAGAADHSTHGGADGMMSAEDMERLEQASGTAFDTAFMELMIEHHEGAVAMAEAEQTDGVHAPAKKMAADIIRSQSAEIARMKRLLGTD</sequence>
<dbReference type="Pfam" id="PF03713">
    <property type="entry name" value="DUF305"/>
    <property type="match status" value="1"/>
</dbReference>
<comment type="caution">
    <text evidence="3">The sequence shown here is derived from an EMBL/GenBank/DDBJ whole genome shotgun (WGS) entry which is preliminary data.</text>
</comment>
<dbReference type="EMBL" id="JBHMCY010000095">
    <property type="protein sequence ID" value="MFB9467185.1"/>
    <property type="molecule type" value="Genomic_DNA"/>
</dbReference>
<dbReference type="Proteomes" id="UP001589709">
    <property type="component" value="Unassembled WGS sequence"/>
</dbReference>
<evidence type="ECO:0000313" key="3">
    <source>
        <dbReference type="EMBL" id="MFB9467185.1"/>
    </source>
</evidence>
<evidence type="ECO:0000256" key="1">
    <source>
        <dbReference type="SAM" id="SignalP"/>
    </source>
</evidence>
<dbReference type="PANTHER" id="PTHR36933">
    <property type="entry name" value="SLL0788 PROTEIN"/>
    <property type="match status" value="1"/>
</dbReference>
<protein>
    <submittedName>
        <fullName evidence="3">DUF305 domain-containing protein</fullName>
    </submittedName>
</protein>
<organism evidence="3 4">
    <name type="scientific">Streptomyces cinereospinus</name>
    <dbReference type="NCBI Taxonomy" id="285561"/>
    <lineage>
        <taxon>Bacteria</taxon>
        <taxon>Bacillati</taxon>
        <taxon>Actinomycetota</taxon>
        <taxon>Actinomycetes</taxon>
        <taxon>Kitasatosporales</taxon>
        <taxon>Streptomycetaceae</taxon>
        <taxon>Streptomyces</taxon>
    </lineage>
</organism>
<proteinExistence type="predicted"/>
<feature type="signal peptide" evidence="1">
    <location>
        <begin position="1"/>
        <end position="26"/>
    </location>
</feature>
<evidence type="ECO:0000313" key="4">
    <source>
        <dbReference type="Proteomes" id="UP001589709"/>
    </source>
</evidence>
<evidence type="ECO:0000259" key="2">
    <source>
        <dbReference type="Pfam" id="PF03713"/>
    </source>
</evidence>
<dbReference type="InterPro" id="IPR005183">
    <property type="entry name" value="DUF305_CopM-like"/>
</dbReference>
<dbReference type="Gene3D" id="1.20.1260.10">
    <property type="match status" value="1"/>
</dbReference>
<keyword evidence="1" id="KW-0732">Signal</keyword>
<dbReference type="RefSeq" id="WP_381350367.1">
    <property type="nucleotide sequence ID" value="NZ_JBHMCY010000095.1"/>
</dbReference>
<feature type="chain" id="PRO_5045454920" evidence="1">
    <location>
        <begin position="27"/>
        <end position="221"/>
    </location>
</feature>
<keyword evidence="4" id="KW-1185">Reference proteome</keyword>
<name>A0ABV5NAA4_9ACTN</name>
<feature type="domain" description="DUF305" evidence="2">
    <location>
        <begin position="72"/>
        <end position="218"/>
    </location>
</feature>
<dbReference type="InterPro" id="IPR012347">
    <property type="entry name" value="Ferritin-like"/>
</dbReference>
<accession>A0ABV5NAA4</accession>
<dbReference type="PANTHER" id="PTHR36933:SF1">
    <property type="entry name" value="SLL0788 PROTEIN"/>
    <property type="match status" value="1"/>
</dbReference>
<gene>
    <name evidence="3" type="ORF">ACFF45_31985</name>
</gene>